<gene>
    <name evidence="1" type="ORF">E2C01_001636</name>
</gene>
<evidence type="ECO:0000313" key="1">
    <source>
        <dbReference type="EMBL" id="MPC09035.1"/>
    </source>
</evidence>
<sequence>MGRGVMGRGVMGLREWEGRVVRVERNSQVTFDGAEEVEQEEEVVVMVVMVGVVEDEEEEEGEEEEEEEEELSEEFFILGGVPCITVGTNSGRSRECSWGGSALVTPIEQYVGCGWVWAEMEGDSRPGSDAAVYPLSPSWVRLATVEGSHRLIKHGVHSGVSERSLELERLTLRRITSLNAPLEASTPPSPPPVPDVLTITCRCLGCQ</sequence>
<keyword evidence="2" id="KW-1185">Reference proteome</keyword>
<organism evidence="1 2">
    <name type="scientific">Portunus trituberculatus</name>
    <name type="common">Swimming crab</name>
    <name type="synonym">Neptunus trituberculatus</name>
    <dbReference type="NCBI Taxonomy" id="210409"/>
    <lineage>
        <taxon>Eukaryota</taxon>
        <taxon>Metazoa</taxon>
        <taxon>Ecdysozoa</taxon>
        <taxon>Arthropoda</taxon>
        <taxon>Crustacea</taxon>
        <taxon>Multicrustacea</taxon>
        <taxon>Malacostraca</taxon>
        <taxon>Eumalacostraca</taxon>
        <taxon>Eucarida</taxon>
        <taxon>Decapoda</taxon>
        <taxon>Pleocyemata</taxon>
        <taxon>Brachyura</taxon>
        <taxon>Eubrachyura</taxon>
        <taxon>Portunoidea</taxon>
        <taxon>Portunidae</taxon>
        <taxon>Portuninae</taxon>
        <taxon>Portunus</taxon>
    </lineage>
</organism>
<proteinExistence type="predicted"/>
<comment type="caution">
    <text evidence="1">The sequence shown here is derived from an EMBL/GenBank/DDBJ whole genome shotgun (WGS) entry which is preliminary data.</text>
</comment>
<name>A0A5B7CIA1_PORTR</name>
<reference evidence="1 2" key="1">
    <citation type="submission" date="2019-05" db="EMBL/GenBank/DDBJ databases">
        <title>Another draft genome of Portunus trituberculatus and its Hox gene families provides insights of decapod evolution.</title>
        <authorList>
            <person name="Jeong J.-H."/>
            <person name="Song I."/>
            <person name="Kim S."/>
            <person name="Choi T."/>
            <person name="Kim D."/>
            <person name="Ryu S."/>
            <person name="Kim W."/>
        </authorList>
    </citation>
    <scope>NUCLEOTIDE SEQUENCE [LARGE SCALE GENOMIC DNA]</scope>
    <source>
        <tissue evidence="1">Muscle</tissue>
    </source>
</reference>
<evidence type="ECO:0000313" key="2">
    <source>
        <dbReference type="Proteomes" id="UP000324222"/>
    </source>
</evidence>
<dbReference type="Proteomes" id="UP000324222">
    <property type="component" value="Unassembled WGS sequence"/>
</dbReference>
<accession>A0A5B7CIA1</accession>
<dbReference type="EMBL" id="VSRR010000053">
    <property type="protein sequence ID" value="MPC09035.1"/>
    <property type="molecule type" value="Genomic_DNA"/>
</dbReference>
<dbReference type="AlphaFoldDB" id="A0A5B7CIA1"/>
<protein>
    <submittedName>
        <fullName evidence="1">Uncharacterized protein</fullName>
    </submittedName>
</protein>